<organism evidence="4 5">
    <name type="scientific">Loigolactobacillus rennini DSM 20253</name>
    <dbReference type="NCBI Taxonomy" id="1423796"/>
    <lineage>
        <taxon>Bacteria</taxon>
        <taxon>Bacillati</taxon>
        <taxon>Bacillota</taxon>
        <taxon>Bacilli</taxon>
        <taxon>Lactobacillales</taxon>
        <taxon>Lactobacillaceae</taxon>
        <taxon>Loigolactobacillus</taxon>
    </lineage>
</organism>
<name>A0A0R2D5Y2_9LACO</name>
<dbReference type="CDD" id="cd03443">
    <property type="entry name" value="PaaI_thioesterase"/>
    <property type="match status" value="1"/>
</dbReference>
<dbReference type="GO" id="GO:0005829">
    <property type="term" value="C:cytosol"/>
    <property type="evidence" value="ECO:0007669"/>
    <property type="project" value="TreeGrafter"/>
</dbReference>
<dbReference type="PANTHER" id="PTHR43240:SF5">
    <property type="entry name" value="1,4-DIHYDROXY-2-NAPHTHOYL-COA THIOESTERASE 1"/>
    <property type="match status" value="1"/>
</dbReference>
<keyword evidence="2" id="KW-0378">Hydrolase</keyword>
<feature type="domain" description="Thioesterase" evidence="3">
    <location>
        <begin position="33"/>
        <end position="107"/>
    </location>
</feature>
<dbReference type="EMBL" id="AYYI01000016">
    <property type="protein sequence ID" value="KRM99313.1"/>
    <property type="molecule type" value="Genomic_DNA"/>
</dbReference>
<reference evidence="4 5" key="1">
    <citation type="journal article" date="2015" name="Genome Announc.">
        <title>Expanding the biotechnology potential of lactobacilli through comparative genomics of 213 strains and associated genera.</title>
        <authorList>
            <person name="Sun Z."/>
            <person name="Harris H.M."/>
            <person name="McCann A."/>
            <person name="Guo C."/>
            <person name="Argimon S."/>
            <person name="Zhang W."/>
            <person name="Yang X."/>
            <person name="Jeffery I.B."/>
            <person name="Cooney J.C."/>
            <person name="Kagawa T.F."/>
            <person name="Liu W."/>
            <person name="Song Y."/>
            <person name="Salvetti E."/>
            <person name="Wrobel A."/>
            <person name="Rasinkangas P."/>
            <person name="Parkhill J."/>
            <person name="Rea M.C."/>
            <person name="O'Sullivan O."/>
            <person name="Ritari J."/>
            <person name="Douillard F.P."/>
            <person name="Paul Ross R."/>
            <person name="Yang R."/>
            <person name="Briner A.E."/>
            <person name="Felis G.E."/>
            <person name="de Vos W.M."/>
            <person name="Barrangou R."/>
            <person name="Klaenhammer T.R."/>
            <person name="Caufield P.W."/>
            <person name="Cui Y."/>
            <person name="Zhang H."/>
            <person name="O'Toole P.W."/>
        </authorList>
    </citation>
    <scope>NUCLEOTIDE SEQUENCE [LARGE SCALE GENOMIC DNA]</scope>
    <source>
        <strain evidence="4 5">DSM 20253</strain>
    </source>
</reference>
<comment type="caution">
    <text evidence="4">The sequence shown here is derived from an EMBL/GenBank/DDBJ whole genome shotgun (WGS) entry which is preliminary data.</text>
</comment>
<gene>
    <name evidence="4" type="ORF">FC24_GL000427</name>
</gene>
<sequence>MNLLQLLGVKTLTVTPDFAQVELAITAAIKQPYGIVHGGINAVLAETAASLGANAALDTTRQIAVGVNVETHHLSTVAQGILHANAKPLHKGNRLQVWQVKIYEQHSQRLTSSSTVTLLVTNRQA</sequence>
<dbReference type="Gene3D" id="3.10.129.10">
    <property type="entry name" value="Hotdog Thioesterase"/>
    <property type="match status" value="1"/>
</dbReference>
<dbReference type="GO" id="GO:0061522">
    <property type="term" value="F:1,4-dihydroxy-2-naphthoyl-CoA thioesterase activity"/>
    <property type="evidence" value="ECO:0007669"/>
    <property type="project" value="TreeGrafter"/>
</dbReference>
<dbReference type="InterPro" id="IPR003736">
    <property type="entry name" value="PAAI_dom"/>
</dbReference>
<protein>
    <submittedName>
        <fullName evidence="4">Phenylacetic acid degradation-like protein</fullName>
    </submittedName>
</protein>
<dbReference type="RefSeq" id="WP_057873302.1">
    <property type="nucleotide sequence ID" value="NZ_AYYI01000016.1"/>
</dbReference>
<dbReference type="Proteomes" id="UP000051638">
    <property type="component" value="Unassembled WGS sequence"/>
</dbReference>
<comment type="similarity">
    <text evidence="1">Belongs to the thioesterase PaaI family.</text>
</comment>
<dbReference type="InterPro" id="IPR006683">
    <property type="entry name" value="Thioestr_dom"/>
</dbReference>
<evidence type="ECO:0000256" key="2">
    <source>
        <dbReference type="ARBA" id="ARBA00022801"/>
    </source>
</evidence>
<dbReference type="AlphaFoldDB" id="A0A0R2D5Y2"/>
<proteinExistence type="inferred from homology"/>
<dbReference type="PANTHER" id="PTHR43240">
    <property type="entry name" value="1,4-DIHYDROXY-2-NAPHTHOYL-COA THIOESTERASE 1"/>
    <property type="match status" value="1"/>
</dbReference>
<evidence type="ECO:0000259" key="3">
    <source>
        <dbReference type="Pfam" id="PF03061"/>
    </source>
</evidence>
<keyword evidence="5" id="KW-1185">Reference proteome</keyword>
<dbReference type="STRING" id="1423796.FC24_GL000427"/>
<dbReference type="OrthoDB" id="9798208at2"/>
<dbReference type="SUPFAM" id="SSF54637">
    <property type="entry name" value="Thioesterase/thiol ester dehydrase-isomerase"/>
    <property type="match status" value="1"/>
</dbReference>
<dbReference type="NCBIfam" id="TIGR00369">
    <property type="entry name" value="unchar_dom_1"/>
    <property type="match status" value="1"/>
</dbReference>
<dbReference type="InterPro" id="IPR029069">
    <property type="entry name" value="HotDog_dom_sf"/>
</dbReference>
<dbReference type="Pfam" id="PF03061">
    <property type="entry name" value="4HBT"/>
    <property type="match status" value="1"/>
</dbReference>
<evidence type="ECO:0000313" key="5">
    <source>
        <dbReference type="Proteomes" id="UP000051638"/>
    </source>
</evidence>
<accession>A0A0R2D5Y2</accession>
<evidence type="ECO:0000313" key="4">
    <source>
        <dbReference type="EMBL" id="KRM99313.1"/>
    </source>
</evidence>
<dbReference type="PATRIC" id="fig|1423796.3.peg.439"/>
<evidence type="ECO:0000256" key="1">
    <source>
        <dbReference type="ARBA" id="ARBA00008324"/>
    </source>
</evidence>